<feature type="compositionally biased region" description="Polar residues" evidence="11">
    <location>
        <begin position="758"/>
        <end position="777"/>
    </location>
</feature>
<evidence type="ECO:0000313" key="15">
    <source>
        <dbReference type="Proteomes" id="UP000028545"/>
    </source>
</evidence>
<dbReference type="KEGG" id="sapo:SAPIO_CDS9689"/>
<evidence type="ECO:0000256" key="2">
    <source>
        <dbReference type="ARBA" id="ARBA00005927"/>
    </source>
</evidence>
<evidence type="ECO:0000256" key="5">
    <source>
        <dbReference type="ARBA" id="ARBA00022892"/>
    </source>
</evidence>
<feature type="region of interest" description="Disordered" evidence="11">
    <location>
        <begin position="1487"/>
        <end position="1532"/>
    </location>
</feature>
<feature type="compositionally biased region" description="Polar residues" evidence="11">
    <location>
        <begin position="1650"/>
        <end position="1663"/>
    </location>
</feature>
<comment type="subcellular location">
    <subcellularLocation>
        <location evidence="1">Endoplasmic reticulum membrane</location>
        <topology evidence="1">Peripheral membrane protein</topology>
        <orientation evidence="1">Cytoplasmic side</orientation>
    </subcellularLocation>
</comment>
<keyword evidence="4 10" id="KW-0256">Endoplasmic reticulum</keyword>
<dbReference type="GeneID" id="27728761"/>
<feature type="compositionally biased region" description="Basic and acidic residues" evidence="11">
    <location>
        <begin position="827"/>
        <end position="841"/>
    </location>
</feature>
<dbReference type="Gene3D" id="1.25.40.1030">
    <property type="match status" value="1"/>
</dbReference>
<feature type="compositionally biased region" description="Acidic residues" evidence="11">
    <location>
        <begin position="386"/>
        <end position="402"/>
    </location>
</feature>
<gene>
    <name evidence="14" type="ORF">SAPIO_CDS9689</name>
</gene>
<evidence type="ECO:0000256" key="9">
    <source>
        <dbReference type="ARBA" id="ARBA00024687"/>
    </source>
</evidence>
<keyword evidence="8 10" id="KW-0472">Membrane</keyword>
<dbReference type="PANTHER" id="PTHR13402">
    <property type="entry name" value="RGPR-RELATED"/>
    <property type="match status" value="1"/>
</dbReference>
<proteinExistence type="inferred from homology"/>
<feature type="compositionally biased region" description="Low complexity" evidence="11">
    <location>
        <begin position="137"/>
        <end position="148"/>
    </location>
</feature>
<dbReference type="GO" id="GO:0070973">
    <property type="term" value="P:protein localization to endoplasmic reticulum exit site"/>
    <property type="evidence" value="ECO:0007669"/>
    <property type="project" value="TreeGrafter"/>
</dbReference>
<feature type="domain" description="Sec16 Sec23-binding" evidence="12">
    <location>
        <begin position="1190"/>
        <end position="1491"/>
    </location>
</feature>
<feature type="region of interest" description="Disordered" evidence="11">
    <location>
        <begin position="46"/>
        <end position="233"/>
    </location>
</feature>
<evidence type="ECO:0000256" key="11">
    <source>
        <dbReference type="SAM" id="MobiDB-lite"/>
    </source>
</evidence>
<dbReference type="GO" id="GO:0012507">
    <property type="term" value="C:ER to Golgi transport vesicle membrane"/>
    <property type="evidence" value="ECO:0007669"/>
    <property type="project" value="TreeGrafter"/>
</dbReference>
<evidence type="ECO:0000313" key="14">
    <source>
        <dbReference type="EMBL" id="KEZ39732.1"/>
    </source>
</evidence>
<comment type="similarity">
    <text evidence="2 10">Belongs to the SEC16 family.</text>
</comment>
<feature type="region of interest" description="Disordered" evidence="11">
    <location>
        <begin position="1574"/>
        <end position="2029"/>
    </location>
</feature>
<reference evidence="14 15" key="1">
    <citation type="journal article" date="2014" name="Genome Announc.">
        <title>Draft genome sequence of the pathogenic fungus Scedosporium apiospermum.</title>
        <authorList>
            <person name="Vandeputte P."/>
            <person name="Ghamrawi S."/>
            <person name="Rechenmann M."/>
            <person name="Iltis A."/>
            <person name="Giraud S."/>
            <person name="Fleury M."/>
            <person name="Thornton C."/>
            <person name="Delhaes L."/>
            <person name="Meyer W."/>
            <person name="Papon N."/>
            <person name="Bouchara J.P."/>
        </authorList>
    </citation>
    <scope>NUCLEOTIDE SEQUENCE [LARGE SCALE GENOMIC DNA]</scope>
    <source>
        <strain evidence="14 15">IHEM 14462</strain>
    </source>
</reference>
<feature type="domain" description="Sec16 central conserved" evidence="13">
    <location>
        <begin position="1011"/>
        <end position="1129"/>
    </location>
</feature>
<dbReference type="EMBL" id="JOWA01000143">
    <property type="protein sequence ID" value="KEZ39732.1"/>
    <property type="molecule type" value="Genomic_DNA"/>
</dbReference>
<dbReference type="InterPro" id="IPR024298">
    <property type="entry name" value="Sec16_Sec23-bd"/>
</dbReference>
<protein>
    <recommendedName>
        <fullName evidence="10">Protein transport protein sec16</fullName>
    </recommendedName>
</protein>
<feature type="compositionally biased region" description="Polar residues" evidence="11">
    <location>
        <begin position="1701"/>
        <end position="1716"/>
    </location>
</feature>
<feature type="compositionally biased region" description="Low complexity" evidence="11">
    <location>
        <begin position="867"/>
        <end position="888"/>
    </location>
</feature>
<dbReference type="InterPro" id="IPR024340">
    <property type="entry name" value="Sec16_CCD"/>
</dbReference>
<comment type="function">
    <text evidence="9 10">Involved in the initiation of assembly of the COPII coat required for the formation of transport vesicles from the endoplasmic reticulum (ER) and the selection of cargo molecules. Also involved in autophagy.</text>
</comment>
<feature type="compositionally biased region" description="Basic and acidic residues" evidence="11">
    <location>
        <begin position="1804"/>
        <end position="1837"/>
    </location>
</feature>
<dbReference type="HOGENOM" id="CLU_001147_0_0_1"/>
<feature type="compositionally biased region" description="Polar residues" evidence="11">
    <location>
        <begin position="304"/>
        <end position="317"/>
    </location>
</feature>
<evidence type="ECO:0000259" key="13">
    <source>
        <dbReference type="Pfam" id="PF12932"/>
    </source>
</evidence>
<keyword evidence="7 10" id="KW-0072">Autophagy</keyword>
<feature type="compositionally biased region" description="Pro residues" evidence="11">
    <location>
        <begin position="579"/>
        <end position="589"/>
    </location>
</feature>
<feature type="compositionally biased region" description="Acidic residues" evidence="11">
    <location>
        <begin position="1791"/>
        <end position="1800"/>
    </location>
</feature>
<dbReference type="GO" id="GO:0006914">
    <property type="term" value="P:autophagy"/>
    <property type="evidence" value="ECO:0007669"/>
    <property type="project" value="UniProtKB-KW"/>
</dbReference>
<evidence type="ECO:0000259" key="12">
    <source>
        <dbReference type="Pfam" id="PF12931"/>
    </source>
</evidence>
<keyword evidence="15" id="KW-1185">Reference proteome</keyword>
<dbReference type="OMA" id="YKSPYDL"/>
<evidence type="ECO:0000256" key="7">
    <source>
        <dbReference type="ARBA" id="ARBA00023006"/>
    </source>
</evidence>
<dbReference type="CDD" id="cd09233">
    <property type="entry name" value="ACE1-Sec16-like"/>
    <property type="match status" value="1"/>
</dbReference>
<feature type="region of interest" description="Disordered" evidence="11">
    <location>
        <begin position="288"/>
        <end position="991"/>
    </location>
</feature>
<evidence type="ECO:0000256" key="10">
    <source>
        <dbReference type="RuleBase" id="RU364101"/>
    </source>
</evidence>
<dbReference type="GO" id="GO:0016192">
    <property type="term" value="P:vesicle-mediated transport"/>
    <property type="evidence" value="ECO:0007669"/>
    <property type="project" value="UniProtKB-KW"/>
</dbReference>
<name>A0A084FXC0_PSEDA</name>
<dbReference type="FunFam" id="1.25.40.1030:FF:000008">
    <property type="entry name" value="Protein transport protein sec16"/>
    <property type="match status" value="1"/>
</dbReference>
<evidence type="ECO:0000256" key="6">
    <source>
        <dbReference type="ARBA" id="ARBA00022927"/>
    </source>
</evidence>
<feature type="compositionally biased region" description="Pro residues" evidence="11">
    <location>
        <begin position="1913"/>
        <end position="1926"/>
    </location>
</feature>
<evidence type="ECO:0000256" key="1">
    <source>
        <dbReference type="ARBA" id="ARBA00004397"/>
    </source>
</evidence>
<evidence type="ECO:0000256" key="4">
    <source>
        <dbReference type="ARBA" id="ARBA00022824"/>
    </source>
</evidence>
<feature type="compositionally biased region" description="Polar residues" evidence="11">
    <location>
        <begin position="1626"/>
        <end position="1636"/>
    </location>
</feature>
<feature type="compositionally biased region" description="Low complexity" evidence="11">
    <location>
        <begin position="104"/>
        <end position="115"/>
    </location>
</feature>
<feature type="compositionally biased region" description="Acidic residues" evidence="11">
    <location>
        <begin position="157"/>
        <end position="167"/>
    </location>
</feature>
<dbReference type="Pfam" id="PF12932">
    <property type="entry name" value="Sec16"/>
    <property type="match status" value="1"/>
</dbReference>
<dbReference type="VEuPathDB" id="FungiDB:SAPIO_CDS9689"/>
<feature type="compositionally biased region" description="Low complexity" evidence="11">
    <location>
        <begin position="350"/>
        <end position="363"/>
    </location>
</feature>
<feature type="compositionally biased region" description="Low complexity" evidence="11">
    <location>
        <begin position="1758"/>
        <end position="1772"/>
    </location>
</feature>
<evidence type="ECO:0000256" key="3">
    <source>
        <dbReference type="ARBA" id="ARBA00022448"/>
    </source>
</evidence>
<dbReference type="OrthoDB" id="8918678at2759"/>
<evidence type="ECO:0000256" key="8">
    <source>
        <dbReference type="ARBA" id="ARBA00023136"/>
    </source>
</evidence>
<dbReference type="GO" id="GO:0005789">
    <property type="term" value="C:endoplasmic reticulum membrane"/>
    <property type="evidence" value="ECO:0007669"/>
    <property type="project" value="UniProtKB-SubCell"/>
</dbReference>
<feature type="compositionally biased region" description="Low complexity" evidence="11">
    <location>
        <begin position="1724"/>
        <end position="1746"/>
    </location>
</feature>
<dbReference type="GO" id="GO:0007030">
    <property type="term" value="P:Golgi organization"/>
    <property type="evidence" value="ECO:0007669"/>
    <property type="project" value="TreeGrafter"/>
</dbReference>
<keyword evidence="6 10" id="KW-0653">Protein transport</keyword>
<feature type="compositionally biased region" description="Low complexity" evidence="11">
    <location>
        <begin position="778"/>
        <end position="797"/>
    </location>
</feature>
<feature type="compositionally biased region" description="Basic residues" evidence="11">
    <location>
        <begin position="2012"/>
        <end position="2021"/>
    </location>
</feature>
<sequence length="2029" mass="215284">MASADSFASWHPAFRPNSDAIDVSAPIEVPAIKPVNATIEIENIPSEPSFEELAKEDVTTQNVDAWFSEDTNADEDNWLPDYQDRPVESAVESQPLEKPEPEAPEAQPLEPQAPESHAPAPTSDESTQGAAAEAPVITKTETEAITEAEAPKQMNWDDGDAGVDDGTDWFLNRSESNDPLQFLPASDRSNSFPAVPPLDQPVAAQKDRSLPRSQVEDLMEEKEHNSDAIFTSTGMEEDVSAARYEEGLPLISQVSSHALPPSEAEPTAARVDDAFVDEEDDFFSNVVHNAKPSFEPRPLDRKSTFQAMGQPKTSAAQVSALGATLEEEIVEESQPEASQQSLQDGKPHVEAPAVADATPVTAEGEPNEDSKVTDEDALAAKWSEAFADDELLEDEFLPDDVATESKGAKEIDPAAFFGSDDEGFLDDVEDEKPSSAPVLAQVPAAAAPSPTTAPSASQNRYAPQIPPASKASNPYAPTTTPNAFNPPPVIPHPVGYSATAPPQATLYGGPPPRPSSQPKAQSFVDKSKGGYTSPYDLPMDVVDAVKPRKRPSLQQRSSSIGPASPPSAPPRSASAYGHGPPPHAGPPSPVAAGASTPPHLHRTPSVPPKAKESFFEELPITSKPRPSSRHGRTSSPAPVSPLVGPPPGPLPPPSRALSLSAAPPLAPPPSHPPVQSTTHSAVPGAGLVAPELVNPYAPPPTAPHSTPMGPPGVANLVQPERVNPYAPMPSQLNSSPSVTMAGHRYSPSPDQLPPHLNGTATSTISNRYSPAPTGSRQPSAHYAAPPVAAHPPAILPHQPRTSSPLAHFEISANRASHIAPGPNGEIVHGDRRTSLPHEPRIHRIPSLPPTREVDEEQEQASPKSNHSARAASASIAGARYSPVTVPGPRSTPPPPLQPNPAQTTLSPPKRSPYTPLSTQSSGAKEHSFPPPPRSFSQSPTSLQRSMNGQIPHESPRRSAPAQAPVSPKTSQPPAAPAYVPTHRPRAPSLAMNMVPPTDGRERDPLQRWKGVPILVWGVGGTIVSTFPKSVPRYGISQTAPMIVRTPGEVKIKHVKDILPLEERLSKFPGPLKGKSKKKETLAWLSSGIDSLTIEVPDLTYSQNPSHEEKRSVERLVLWKILRVFIENDGVLEGNPAVQKAVRDILMPGLDEKASENALAFGAGQSAATLHQSGAGIVQADAVDGAGIEVIRKHLLVGDREKAAWAAVDKRLWGHAMLIANTVSPDLYKQVAQEFVRKEVNYPGHNNESIAALYKVLSGNHDECVDELVPVHARAGLQLIAASSTNTSTTDSLGGLDKWRETLCLVLGNRSPEDIRAINALGGLLASYGRAEAAHVCFIFARHASVFGGIDDPRSNFVLIGSDHRGQADRFFKDAEALLLSEVYEYGLSLSGTGLPFAPHLAGYKLQLASTLAEYGQRDRALQYCEGILNAMGSQTKRSPYHHPMLEQAVEDFIKRLKQAPKEESNSWIPKPSMNKVSDTMWSTFNKFVSGDDNDGSGNGTNGDVGAESGPFAKIAGGTPTISRSPSVSNFESYGTSQAGYPMGPAPTGMNAPSFAAAPAPPASRTASRYAPLPQQGQATAPANPYEPTSSYTPRSSSEVARHQPNHYEPSRPSTGYQPQPPQQQQYNPAPVSQQGYQPTPTVPAPQPTVSQGPSYPLPTQTEAPSYPGQAPAATSSAYAPLGVQESTYNPTPSQEPAGGNAMSNGQIQDSYQTPSYGYQPPSFTPAAAADTPVEAAAETAGGEQTTSSGGYEPPSFQSYGYEPPSYEPQSEPSAEEEDGPAPRPKKKGIMYDDDDDDDDIPGLKPREKTKAEKDRENEEMIRRVAEEEAKRAAEKQATKKGWGFGSWFGGGKKETPAEQSNKPIKANLGEQSSFVYDPDLKRWVNKKAGAETTEAKKATPPPPRGPPRSANSTPPPRMAGTPPPPSSATAGVGRFSAPPGGPLGAPRRVGTAPALGESLSQDSLSIPPPMARSVSNQSAAGPPSGPPSRPTTSMSNASSIDDLIGAAAPRKPGQKKPRKGGRYIDVMGQ</sequence>
<dbReference type="Proteomes" id="UP000028545">
    <property type="component" value="Unassembled WGS sequence"/>
</dbReference>
<organism evidence="14 15">
    <name type="scientific">Pseudallescheria apiosperma</name>
    <name type="common">Scedosporium apiospermum</name>
    <dbReference type="NCBI Taxonomy" id="563466"/>
    <lineage>
        <taxon>Eukaryota</taxon>
        <taxon>Fungi</taxon>
        <taxon>Dikarya</taxon>
        <taxon>Ascomycota</taxon>
        <taxon>Pezizomycotina</taxon>
        <taxon>Sordariomycetes</taxon>
        <taxon>Hypocreomycetidae</taxon>
        <taxon>Microascales</taxon>
        <taxon>Microascaceae</taxon>
        <taxon>Scedosporium</taxon>
    </lineage>
</organism>
<dbReference type="PANTHER" id="PTHR13402:SF6">
    <property type="entry name" value="SECRETORY 16, ISOFORM I"/>
    <property type="match status" value="1"/>
</dbReference>
<keyword evidence="5 10" id="KW-0931">ER-Golgi transport</keyword>
<dbReference type="RefSeq" id="XP_016639531.1">
    <property type="nucleotide sequence ID" value="XM_016791021.1"/>
</dbReference>
<accession>A0A084FXC0</accession>
<feature type="compositionally biased region" description="Low complexity" evidence="11">
    <location>
        <begin position="471"/>
        <end position="483"/>
    </location>
</feature>
<dbReference type="GO" id="GO:0015031">
    <property type="term" value="P:protein transport"/>
    <property type="evidence" value="ECO:0007669"/>
    <property type="project" value="UniProtKB-KW"/>
</dbReference>
<feature type="compositionally biased region" description="Polar residues" evidence="11">
    <location>
        <begin position="1519"/>
        <end position="1532"/>
    </location>
</feature>
<feature type="region of interest" description="Disordered" evidence="11">
    <location>
        <begin position="1"/>
        <end position="21"/>
    </location>
</feature>
<dbReference type="GO" id="GO:0070971">
    <property type="term" value="C:endoplasmic reticulum exit site"/>
    <property type="evidence" value="ECO:0007669"/>
    <property type="project" value="TreeGrafter"/>
</dbReference>
<dbReference type="Pfam" id="PF12931">
    <property type="entry name" value="TPR_Sec16"/>
    <property type="match status" value="1"/>
</dbReference>
<feature type="compositionally biased region" description="Low complexity" evidence="11">
    <location>
        <begin position="434"/>
        <end position="458"/>
    </location>
</feature>
<keyword evidence="3 10" id="KW-0813">Transport</keyword>
<feature type="compositionally biased region" description="Polar residues" evidence="11">
    <location>
        <begin position="1574"/>
        <end position="1598"/>
    </location>
</feature>
<feature type="compositionally biased region" description="Pro residues" evidence="11">
    <location>
        <begin position="643"/>
        <end position="654"/>
    </location>
</feature>
<feature type="compositionally biased region" description="Polar residues" evidence="11">
    <location>
        <begin position="1684"/>
        <end position="1694"/>
    </location>
</feature>
<feature type="compositionally biased region" description="Acidic residues" evidence="11">
    <location>
        <begin position="325"/>
        <end position="334"/>
    </location>
</feature>
<feature type="compositionally biased region" description="Pro residues" evidence="11">
    <location>
        <begin position="889"/>
        <end position="898"/>
    </location>
</feature>
<feature type="compositionally biased region" description="Acidic residues" evidence="11">
    <location>
        <begin position="419"/>
        <end position="430"/>
    </location>
</feature>
<comment type="caution">
    <text evidence="14">The sequence shown here is derived from an EMBL/GenBank/DDBJ whole genome shotgun (WGS) entry which is preliminary data.</text>
</comment>